<evidence type="ECO:0000313" key="8">
    <source>
        <dbReference type="Proteomes" id="UP001443914"/>
    </source>
</evidence>
<dbReference type="FunFam" id="3.40.50.2000:FF:000238">
    <property type="entry name" value="Glycosyltransferase"/>
    <property type="match status" value="1"/>
</dbReference>
<proteinExistence type="inferred from homology"/>
<reference evidence="7" key="1">
    <citation type="submission" date="2024-03" db="EMBL/GenBank/DDBJ databases">
        <title>WGS assembly of Saponaria officinalis var. Norfolk2.</title>
        <authorList>
            <person name="Jenkins J."/>
            <person name="Shu S."/>
            <person name="Grimwood J."/>
            <person name="Barry K."/>
            <person name="Goodstein D."/>
            <person name="Schmutz J."/>
            <person name="Leebens-Mack J."/>
            <person name="Osbourn A."/>
        </authorList>
    </citation>
    <scope>NUCLEOTIDE SEQUENCE [LARGE SCALE GENOMIC DNA]</scope>
    <source>
        <strain evidence="7">JIC</strain>
    </source>
</reference>
<dbReference type="CDD" id="cd03784">
    <property type="entry name" value="GT1_Gtf-like"/>
    <property type="match status" value="1"/>
</dbReference>
<evidence type="ECO:0000256" key="2">
    <source>
        <dbReference type="ARBA" id="ARBA00022679"/>
    </source>
</evidence>
<dbReference type="Pfam" id="PF26168">
    <property type="entry name" value="Glyco_transf_N"/>
    <property type="match status" value="1"/>
</dbReference>
<accession>A0AAW1H5T3</accession>
<dbReference type="InterPro" id="IPR058980">
    <property type="entry name" value="Glyco_transf_N"/>
</dbReference>
<dbReference type="EMBL" id="JBDFQZ010000012">
    <property type="protein sequence ID" value="KAK9671095.1"/>
    <property type="molecule type" value="Genomic_DNA"/>
</dbReference>
<protein>
    <recommendedName>
        <fullName evidence="5">Glycosyltransferase</fullName>
        <ecNumber evidence="5">2.4.1.-</ecNumber>
    </recommendedName>
</protein>
<dbReference type="PROSITE" id="PS00375">
    <property type="entry name" value="UDPGT"/>
    <property type="match status" value="1"/>
</dbReference>
<comment type="similarity">
    <text evidence="1 4">Belongs to the UDP-glycosyltransferase family.</text>
</comment>
<dbReference type="InterPro" id="IPR035595">
    <property type="entry name" value="UDP_glycos_trans_CS"/>
</dbReference>
<keyword evidence="4" id="KW-0328">Glycosyltransferase</keyword>
<dbReference type="Gene3D" id="3.40.50.2000">
    <property type="entry name" value="Glycogen Phosphorylase B"/>
    <property type="match status" value="2"/>
</dbReference>
<dbReference type="GO" id="GO:0120514">
    <property type="term" value="F:2-hydroxyflavanone C-glucosyltransferase activity"/>
    <property type="evidence" value="ECO:0007669"/>
    <property type="project" value="UniProtKB-EC"/>
</dbReference>
<evidence type="ECO:0000259" key="6">
    <source>
        <dbReference type="Pfam" id="PF26168"/>
    </source>
</evidence>
<gene>
    <name evidence="7" type="ORF">RND81_12G006700</name>
</gene>
<evidence type="ECO:0000256" key="1">
    <source>
        <dbReference type="ARBA" id="ARBA00009995"/>
    </source>
</evidence>
<dbReference type="PANTHER" id="PTHR48044">
    <property type="entry name" value="GLYCOSYLTRANSFERASE"/>
    <property type="match status" value="1"/>
</dbReference>
<dbReference type="EC" id="2.4.1.-" evidence="5"/>
<evidence type="ECO:0000313" key="7">
    <source>
        <dbReference type="EMBL" id="KAK9671095.1"/>
    </source>
</evidence>
<sequence>MSVQNCHLQGDPDNLNHGQVVVVMVPFPAHGHINQLLHLSHLITSFQIEVHCVGFTLHNHQTKLRISNAEKIHFHDFQLPPFKIIPPNIDASIHFPAHFPQMSDSLSHLRQPVFRLLQELSTKFRKIIVIHDNLMASVVQDVKLVSNAESYTFLSVSAFTIFFSKWESITEKPFQLDPDVPICIPSREGCFTPEFEEFIISQHKLLEFESGRLFNTCRLIEGRYIELLAKLSTNARKRIFAIGPFNPVEVKGTSRGNRHRCLEWLDKQEKDSVIYVSFGTVTSMKDDQIRELAIGLERSGLSFIWVLRNPDNGDFCAEHKSRSALLPNGYEERMQNRGMVVREWAPQLEILEHPATGGFISHCGWSSCMESITMGVPIVAWPMHSDQPKNSILVTEVLRIGILVRNWAKRADIVTSDSVENAIRRLMVSKDGQEMRKRAVDLGDVVRGSVSKGGVSRLELESFIAHITR</sequence>
<organism evidence="7 8">
    <name type="scientific">Saponaria officinalis</name>
    <name type="common">Common soapwort</name>
    <name type="synonym">Lychnis saponaria</name>
    <dbReference type="NCBI Taxonomy" id="3572"/>
    <lineage>
        <taxon>Eukaryota</taxon>
        <taxon>Viridiplantae</taxon>
        <taxon>Streptophyta</taxon>
        <taxon>Embryophyta</taxon>
        <taxon>Tracheophyta</taxon>
        <taxon>Spermatophyta</taxon>
        <taxon>Magnoliopsida</taxon>
        <taxon>eudicotyledons</taxon>
        <taxon>Gunneridae</taxon>
        <taxon>Pentapetalae</taxon>
        <taxon>Caryophyllales</taxon>
        <taxon>Caryophyllaceae</taxon>
        <taxon>Caryophylleae</taxon>
        <taxon>Saponaria</taxon>
    </lineage>
</organism>
<dbReference type="GO" id="GO:0016135">
    <property type="term" value="P:saponin biosynthetic process"/>
    <property type="evidence" value="ECO:0007669"/>
    <property type="project" value="UniProtKB-ARBA"/>
</dbReference>
<dbReference type="Proteomes" id="UP001443914">
    <property type="component" value="Unassembled WGS sequence"/>
</dbReference>
<dbReference type="SUPFAM" id="SSF53756">
    <property type="entry name" value="UDP-Glycosyltransferase/glycogen phosphorylase"/>
    <property type="match status" value="1"/>
</dbReference>
<dbReference type="GO" id="GO:0016104">
    <property type="term" value="P:triterpenoid biosynthetic process"/>
    <property type="evidence" value="ECO:0007669"/>
    <property type="project" value="UniProtKB-ARBA"/>
</dbReference>
<dbReference type="AlphaFoldDB" id="A0AAW1H5T3"/>
<comment type="caution">
    <text evidence="7">The sequence shown here is derived from an EMBL/GenBank/DDBJ whole genome shotgun (WGS) entry which is preliminary data.</text>
</comment>
<keyword evidence="8" id="KW-1185">Reference proteome</keyword>
<dbReference type="InterPro" id="IPR002213">
    <property type="entry name" value="UDP_glucos_trans"/>
</dbReference>
<evidence type="ECO:0000256" key="4">
    <source>
        <dbReference type="RuleBase" id="RU003718"/>
    </source>
</evidence>
<comment type="catalytic activity">
    <reaction evidence="3">
        <text>a 3'-hydro-2'-hydroxy-beta-oxodihydrochalcone + UDP-alpha-D-glucose = a 3'-(beta-D-glucopyranosyl)-2'-hydroxy-beta-oxodihydrochalcone + UDP + H(+)</text>
        <dbReference type="Rhea" id="RHEA:51504"/>
        <dbReference type="ChEBI" id="CHEBI:15378"/>
        <dbReference type="ChEBI" id="CHEBI:58223"/>
        <dbReference type="ChEBI" id="CHEBI:58885"/>
        <dbReference type="ChEBI" id="CHEBI:142482"/>
        <dbReference type="ChEBI" id="CHEBI:142483"/>
        <dbReference type="EC" id="2.4.1.360"/>
    </reaction>
    <physiologicalReaction direction="left-to-right" evidence="3">
        <dbReference type="Rhea" id="RHEA:51505"/>
    </physiologicalReaction>
</comment>
<dbReference type="Pfam" id="PF00201">
    <property type="entry name" value="UDPGT"/>
    <property type="match status" value="1"/>
</dbReference>
<dbReference type="FunFam" id="3.40.50.2000:FF:000060">
    <property type="entry name" value="Glycosyltransferase"/>
    <property type="match status" value="1"/>
</dbReference>
<dbReference type="PANTHER" id="PTHR48044:SF22">
    <property type="entry name" value="GLYCOSYLTRANSFERASE"/>
    <property type="match status" value="1"/>
</dbReference>
<keyword evidence="2 4" id="KW-0808">Transferase</keyword>
<evidence type="ECO:0000256" key="5">
    <source>
        <dbReference type="RuleBase" id="RU362057"/>
    </source>
</evidence>
<dbReference type="GO" id="GO:0050404">
    <property type="term" value="F:zeatin O-beta-D-xylosyltransferase activity"/>
    <property type="evidence" value="ECO:0007669"/>
    <property type="project" value="UniProtKB-ARBA"/>
</dbReference>
<dbReference type="GO" id="GO:0009690">
    <property type="term" value="P:cytokinin metabolic process"/>
    <property type="evidence" value="ECO:0007669"/>
    <property type="project" value="UniProtKB-ARBA"/>
</dbReference>
<feature type="domain" description="Glycosyltransferase N-terminal" evidence="6">
    <location>
        <begin position="19"/>
        <end position="247"/>
    </location>
</feature>
<evidence type="ECO:0000256" key="3">
    <source>
        <dbReference type="ARBA" id="ARBA00051296"/>
    </source>
</evidence>
<name>A0AAW1H5T3_SAPOF</name>